<evidence type="ECO:0000313" key="2">
    <source>
        <dbReference type="EMBL" id="MDT0338061.1"/>
    </source>
</evidence>
<organism evidence="2">
    <name type="scientific">Herbaspirillum huttiense subsp. nephrolepidis</name>
    <dbReference type="NCBI Taxonomy" id="3075126"/>
    <lineage>
        <taxon>Bacteria</taxon>
        <taxon>Pseudomonadati</taxon>
        <taxon>Pseudomonadota</taxon>
        <taxon>Betaproteobacteria</taxon>
        <taxon>Burkholderiales</taxon>
        <taxon>Oxalobacteraceae</taxon>
        <taxon>Herbaspirillum</taxon>
    </lineage>
</organism>
<gene>
    <name evidence="2" type="ORF">RJN63_14545</name>
</gene>
<keyword evidence="1" id="KW-0732">Signal</keyword>
<sequence>MKNKFLAPTLCALLATCALLPATLAHAAEDMALQHDPARWYEEDNSPKARLHNLNKETAAAYAEALQACRAMSGEQAATCRKQAVQARQEDAARALRIYHDYKKSLGQADKMSK</sequence>
<name>A0AAE4K739_9BURK</name>
<accession>A0AAE4K739</accession>
<reference evidence="2" key="1">
    <citation type="submission" date="2023-02" db="EMBL/GenBank/DDBJ databases">
        <title>Description of Herbaspirillum huttiense subsp. nephrolepsisexaltata and Herbaspirillum huttiense subsp. lycopersicon.</title>
        <authorList>
            <person name="Poudel M."/>
            <person name="Sharma A."/>
            <person name="Goss E."/>
            <person name="Tapia J.H."/>
            <person name="Harmon C.M."/>
            <person name="Jones J.B."/>
        </authorList>
    </citation>
    <scope>NUCLEOTIDE SEQUENCE</scope>
    <source>
        <strain evidence="2">NC40101</strain>
    </source>
</reference>
<feature type="signal peptide" evidence="1">
    <location>
        <begin position="1"/>
        <end position="27"/>
    </location>
</feature>
<evidence type="ECO:0000256" key="1">
    <source>
        <dbReference type="SAM" id="SignalP"/>
    </source>
</evidence>
<dbReference type="AlphaFoldDB" id="A0AAE4K739"/>
<feature type="chain" id="PRO_5042073321" evidence="1">
    <location>
        <begin position="28"/>
        <end position="114"/>
    </location>
</feature>
<comment type="caution">
    <text evidence="2">The sequence shown here is derived from an EMBL/GenBank/DDBJ whole genome shotgun (WGS) entry which is preliminary data.</text>
</comment>
<dbReference type="EMBL" id="JAVRAA010000006">
    <property type="protein sequence ID" value="MDT0338061.1"/>
    <property type="molecule type" value="Genomic_DNA"/>
</dbReference>
<proteinExistence type="predicted"/>
<protein>
    <submittedName>
        <fullName evidence="2">Uncharacterized protein</fullName>
    </submittedName>
</protein>
<dbReference type="RefSeq" id="WP_034341537.1">
    <property type="nucleotide sequence ID" value="NZ_JAVLSM010000003.1"/>
</dbReference>